<proteinExistence type="predicted"/>
<dbReference type="EMBL" id="JAUTDP010000001">
    <property type="protein sequence ID" value="KAK3403180.1"/>
    <property type="molecule type" value="Genomic_DNA"/>
</dbReference>
<protein>
    <recommendedName>
        <fullName evidence="3">Imidazoleglycerol-phosphate dehydratase</fullName>
    </recommendedName>
</protein>
<keyword evidence="2" id="KW-1185">Reference proteome</keyword>
<reference evidence="1" key="2">
    <citation type="submission" date="2023-07" db="EMBL/GenBank/DDBJ databases">
        <authorList>
            <consortium name="Lawrence Berkeley National Laboratory"/>
            <person name="Haridas S."/>
            <person name="Hensen N."/>
            <person name="Bonometti L."/>
            <person name="Westerberg I."/>
            <person name="Brannstrom I.O."/>
            <person name="Guillou S."/>
            <person name="Cros-Aarteil S."/>
            <person name="Calhoun S."/>
            <person name="Kuo A."/>
            <person name="Mondo S."/>
            <person name="Pangilinan J."/>
            <person name="Riley R."/>
            <person name="LaButti K."/>
            <person name="Andreopoulos B."/>
            <person name="Lipzen A."/>
            <person name="Chen C."/>
            <person name="Yanf M."/>
            <person name="Daum C."/>
            <person name="Ng V."/>
            <person name="Clum A."/>
            <person name="Steindorff A."/>
            <person name="Ohm R."/>
            <person name="Martin F."/>
            <person name="Silar P."/>
            <person name="Natvig D."/>
            <person name="Lalanne C."/>
            <person name="Gautier V."/>
            <person name="Ament-velasquez S.L."/>
            <person name="Kruys A."/>
            <person name="Hutchinson M.I."/>
            <person name="Powell A.J."/>
            <person name="Barry K."/>
            <person name="Miller A.N."/>
            <person name="Grigoriev I.V."/>
            <person name="Debuchy R."/>
            <person name="Gladieux P."/>
            <person name="Thoren M.H."/>
            <person name="Johannesson H."/>
        </authorList>
    </citation>
    <scope>NUCLEOTIDE SEQUENCE</scope>
    <source>
        <strain evidence="1">FGSC 1904</strain>
    </source>
</reference>
<reference evidence="1" key="1">
    <citation type="journal article" date="2023" name="Mol. Phylogenet. Evol.">
        <title>Genome-scale phylogeny and comparative genomics of the fungal order Sordariales.</title>
        <authorList>
            <person name="Hensen N."/>
            <person name="Bonometti L."/>
            <person name="Westerberg I."/>
            <person name="Brannstrom I.O."/>
            <person name="Guillou S."/>
            <person name="Cros-Aarteil S."/>
            <person name="Calhoun S."/>
            <person name="Haridas S."/>
            <person name="Kuo A."/>
            <person name="Mondo S."/>
            <person name="Pangilinan J."/>
            <person name="Riley R."/>
            <person name="LaButti K."/>
            <person name="Andreopoulos B."/>
            <person name="Lipzen A."/>
            <person name="Chen C."/>
            <person name="Yan M."/>
            <person name="Daum C."/>
            <person name="Ng V."/>
            <person name="Clum A."/>
            <person name="Steindorff A."/>
            <person name="Ohm R.A."/>
            <person name="Martin F."/>
            <person name="Silar P."/>
            <person name="Natvig D.O."/>
            <person name="Lalanne C."/>
            <person name="Gautier V."/>
            <person name="Ament-Velasquez S.L."/>
            <person name="Kruys A."/>
            <person name="Hutchinson M.I."/>
            <person name="Powell A.J."/>
            <person name="Barry K."/>
            <person name="Miller A.N."/>
            <person name="Grigoriev I.V."/>
            <person name="Debuchy R."/>
            <person name="Gladieux P."/>
            <person name="Hiltunen Thoren M."/>
            <person name="Johannesson H."/>
        </authorList>
    </citation>
    <scope>NUCLEOTIDE SEQUENCE</scope>
    <source>
        <strain evidence="1">FGSC 1904</strain>
    </source>
</reference>
<evidence type="ECO:0000313" key="2">
    <source>
        <dbReference type="Proteomes" id="UP001281003"/>
    </source>
</evidence>
<dbReference type="InterPro" id="IPR038882">
    <property type="entry name" value="Rcf3"/>
</dbReference>
<dbReference type="Proteomes" id="UP001281003">
    <property type="component" value="Unassembled WGS sequence"/>
</dbReference>
<name>A0AAE0UGR2_SORBR</name>
<evidence type="ECO:0000313" key="1">
    <source>
        <dbReference type="EMBL" id="KAK3403180.1"/>
    </source>
</evidence>
<organism evidence="1 2">
    <name type="scientific">Sordaria brevicollis</name>
    <dbReference type="NCBI Taxonomy" id="83679"/>
    <lineage>
        <taxon>Eukaryota</taxon>
        <taxon>Fungi</taxon>
        <taxon>Dikarya</taxon>
        <taxon>Ascomycota</taxon>
        <taxon>Pezizomycotina</taxon>
        <taxon>Sordariomycetes</taxon>
        <taxon>Sordariomycetidae</taxon>
        <taxon>Sordariales</taxon>
        <taxon>Sordariaceae</taxon>
        <taxon>Sordaria</taxon>
    </lineage>
</organism>
<dbReference type="PANTHER" id="PTHR39153:SF1">
    <property type="entry name" value="AGR244WP"/>
    <property type="match status" value="1"/>
</dbReference>
<dbReference type="PANTHER" id="PTHR39153">
    <property type="entry name" value="AGR244WP"/>
    <property type="match status" value="1"/>
</dbReference>
<dbReference type="AlphaFoldDB" id="A0AAE0UGR2"/>
<comment type="caution">
    <text evidence="1">The sequence shown here is derived from an EMBL/GenBank/DDBJ whole genome shotgun (WGS) entry which is preliminary data.</text>
</comment>
<sequence>MSRPLDINTSKHEEANQASWEACKGAMSGAFKWGVASALLGGIGYAVSPIYRGLTIQFKVYIQMSGMVLGGMLEADHRIREYEAAMRMRRRVAADQARWRQFEETYGKDEDDE</sequence>
<evidence type="ECO:0008006" key="3">
    <source>
        <dbReference type="Google" id="ProtNLM"/>
    </source>
</evidence>
<gene>
    <name evidence="1" type="ORF">B0T20DRAFT_474969</name>
</gene>
<accession>A0AAE0UGR2</accession>